<feature type="domain" description="DUF4351" evidence="1">
    <location>
        <begin position="211"/>
        <end position="269"/>
    </location>
</feature>
<evidence type="ECO:0000313" key="2">
    <source>
        <dbReference type="EMBL" id="MBD2774829.1"/>
    </source>
</evidence>
<dbReference type="Proteomes" id="UP000629098">
    <property type="component" value="Unassembled WGS sequence"/>
</dbReference>
<accession>A0A8J6XMZ4</accession>
<dbReference type="PANTHER" id="PTHR34613:SF1">
    <property type="entry name" value="SLL6017 PROTEIN"/>
    <property type="match status" value="1"/>
</dbReference>
<name>A0A8J6XMZ4_9CYAN</name>
<protein>
    <submittedName>
        <fullName evidence="2">DUF4351 domain-containing protein</fullName>
    </submittedName>
</protein>
<reference evidence="2" key="1">
    <citation type="submission" date="2020-09" db="EMBL/GenBank/DDBJ databases">
        <title>Iningainema tapete sp. nov. (Scytonemataceae, Cyanobacteria) from greenhouses in central Florida (USA) produces two types of nodularin with biosynthetic potential for microcystin-LR and anabaenopeptins.</title>
        <authorList>
            <person name="Berthold D.E."/>
            <person name="Lefler F.W."/>
            <person name="Huang I.-S."/>
            <person name="Abdulla H."/>
            <person name="Zimba P.V."/>
            <person name="Laughinghouse H.D. IV."/>
        </authorList>
    </citation>
    <scope>NUCLEOTIDE SEQUENCE</scope>
    <source>
        <strain evidence="2">BLCCT55</strain>
    </source>
</reference>
<dbReference type="EMBL" id="JACXAE010000072">
    <property type="protein sequence ID" value="MBD2774829.1"/>
    <property type="molecule type" value="Genomic_DNA"/>
</dbReference>
<proteinExistence type="predicted"/>
<gene>
    <name evidence="2" type="ORF">ICL16_22855</name>
</gene>
<comment type="caution">
    <text evidence="2">The sequence shown here is derived from an EMBL/GenBank/DDBJ whole genome shotgun (WGS) entry which is preliminary data.</text>
</comment>
<evidence type="ECO:0000313" key="3">
    <source>
        <dbReference type="Proteomes" id="UP000629098"/>
    </source>
</evidence>
<dbReference type="InterPro" id="IPR025587">
    <property type="entry name" value="DUF4351"/>
</dbReference>
<dbReference type="RefSeq" id="WP_190832339.1">
    <property type="nucleotide sequence ID" value="NZ_CAWPPI010000072.1"/>
</dbReference>
<sequence length="274" mass="32042">MQFDNLCKYLAEKYPVQFASWLLDEPTTRVEVLKTELSLEPIRADSVTFLRTESRILHLEFQVRVPTTGKPIPLRMLNYWVRLHWQYSLPVTQILIWLKPTTNPAVFENLFQLESTRHSYQVIRMWEQTPIPLLKEPALLPLAPLCAAQDSTQLLYRVAQEISNIEETEQRQDIAACTQVFAGLRFSKSLIRNLFREEVMRESVIFQDILEEGRQEEAVKMVMRVVTRCFGTLNPDLQARIQKLTTAQLEDLNEALWDFSYTADLEAWLEEHGN</sequence>
<evidence type="ECO:0000259" key="1">
    <source>
        <dbReference type="Pfam" id="PF14261"/>
    </source>
</evidence>
<organism evidence="2 3">
    <name type="scientific">Iningainema tapete BLCC-T55</name>
    <dbReference type="NCBI Taxonomy" id="2748662"/>
    <lineage>
        <taxon>Bacteria</taxon>
        <taxon>Bacillati</taxon>
        <taxon>Cyanobacteriota</taxon>
        <taxon>Cyanophyceae</taxon>
        <taxon>Nostocales</taxon>
        <taxon>Scytonemataceae</taxon>
        <taxon>Iningainema tapete</taxon>
    </lineage>
</organism>
<dbReference type="PANTHER" id="PTHR34613">
    <property type="entry name" value="SLL0800 PROTEIN"/>
    <property type="match status" value="1"/>
</dbReference>
<dbReference type="AlphaFoldDB" id="A0A8J6XMZ4"/>
<dbReference type="Pfam" id="PF14261">
    <property type="entry name" value="DUF4351"/>
    <property type="match status" value="1"/>
</dbReference>
<keyword evidence="3" id="KW-1185">Reference proteome</keyword>